<reference evidence="1 2" key="2">
    <citation type="journal article" date="2022" name="Mol. Ecol. Resour.">
        <title>The genomes of chicory, endive, great burdock and yacon provide insights into Asteraceae paleo-polyploidization history and plant inulin production.</title>
        <authorList>
            <person name="Fan W."/>
            <person name="Wang S."/>
            <person name="Wang H."/>
            <person name="Wang A."/>
            <person name="Jiang F."/>
            <person name="Liu H."/>
            <person name="Zhao H."/>
            <person name="Xu D."/>
            <person name="Zhang Y."/>
        </authorList>
    </citation>
    <scope>NUCLEOTIDE SEQUENCE [LARGE SCALE GENOMIC DNA]</scope>
    <source>
        <strain evidence="2">cv. Yunnan</strain>
        <tissue evidence="1">Leaves</tissue>
    </source>
</reference>
<gene>
    <name evidence="1" type="ORF">L1987_76973</name>
</gene>
<protein>
    <submittedName>
        <fullName evidence="1">Uncharacterized protein</fullName>
    </submittedName>
</protein>
<accession>A0ACB8ZD24</accession>
<sequence>MLSLSRKDENQCVCIFHVHHLQLNKLFYIHGKRKLLRSIVEKVSKYTRHYFSGMNAIPKKMGLSVGAIGCYWDARDGGFHVAKSTTSFFNLRNFYNVDYSGYGQSSGKSSEQNTYADIEAAYRCLKVTYGVKEDVILYGNNFRMLLYFVDKSFVSMLHSLVMVCLLCPGQQAITPTPVTTKLRASILYNLYKQCQTSPPAPPDAKLTPVIGDLLNVLFSDTNDRYGSAVGILEGKSTPLIREISLKNGKREVIVADIHQRVTKNVKRRD</sequence>
<evidence type="ECO:0000313" key="1">
    <source>
        <dbReference type="EMBL" id="KAI3694015.1"/>
    </source>
</evidence>
<reference evidence="2" key="1">
    <citation type="journal article" date="2022" name="Mol. Ecol. Resour.">
        <title>The genomes of chicory, endive, great burdock and yacon provide insights into Asteraceae palaeo-polyploidization history and plant inulin production.</title>
        <authorList>
            <person name="Fan W."/>
            <person name="Wang S."/>
            <person name="Wang H."/>
            <person name="Wang A."/>
            <person name="Jiang F."/>
            <person name="Liu H."/>
            <person name="Zhao H."/>
            <person name="Xu D."/>
            <person name="Zhang Y."/>
        </authorList>
    </citation>
    <scope>NUCLEOTIDE SEQUENCE [LARGE SCALE GENOMIC DNA]</scope>
    <source>
        <strain evidence="2">cv. Yunnan</strain>
    </source>
</reference>
<name>A0ACB8ZD24_9ASTR</name>
<comment type="caution">
    <text evidence="1">The sequence shown here is derived from an EMBL/GenBank/DDBJ whole genome shotgun (WGS) entry which is preliminary data.</text>
</comment>
<proteinExistence type="predicted"/>
<keyword evidence="2" id="KW-1185">Reference proteome</keyword>
<dbReference type="EMBL" id="CM042043">
    <property type="protein sequence ID" value="KAI3694015.1"/>
    <property type="molecule type" value="Genomic_DNA"/>
</dbReference>
<dbReference type="Proteomes" id="UP001056120">
    <property type="component" value="Linkage Group LG26"/>
</dbReference>
<organism evidence="1 2">
    <name type="scientific">Smallanthus sonchifolius</name>
    <dbReference type="NCBI Taxonomy" id="185202"/>
    <lineage>
        <taxon>Eukaryota</taxon>
        <taxon>Viridiplantae</taxon>
        <taxon>Streptophyta</taxon>
        <taxon>Embryophyta</taxon>
        <taxon>Tracheophyta</taxon>
        <taxon>Spermatophyta</taxon>
        <taxon>Magnoliopsida</taxon>
        <taxon>eudicotyledons</taxon>
        <taxon>Gunneridae</taxon>
        <taxon>Pentapetalae</taxon>
        <taxon>asterids</taxon>
        <taxon>campanulids</taxon>
        <taxon>Asterales</taxon>
        <taxon>Asteraceae</taxon>
        <taxon>Asteroideae</taxon>
        <taxon>Heliantheae alliance</taxon>
        <taxon>Millerieae</taxon>
        <taxon>Smallanthus</taxon>
    </lineage>
</organism>
<evidence type="ECO:0000313" key="2">
    <source>
        <dbReference type="Proteomes" id="UP001056120"/>
    </source>
</evidence>